<keyword evidence="1" id="KW-0472">Membrane</keyword>
<feature type="transmembrane region" description="Helical" evidence="1">
    <location>
        <begin position="12"/>
        <end position="34"/>
    </location>
</feature>
<evidence type="ECO:0000313" key="2">
    <source>
        <dbReference type="EMBL" id="SCM80613.1"/>
    </source>
</evidence>
<keyword evidence="1" id="KW-0812">Transmembrane</keyword>
<gene>
    <name evidence="2" type="ORF">KL86SPO_30791</name>
</gene>
<dbReference type="RefSeq" id="WP_288183921.1">
    <property type="nucleotide sequence ID" value="NZ_LT608335.1"/>
</dbReference>
<accession>A0A212LSQ9</accession>
<reference evidence="2" key="1">
    <citation type="submission" date="2016-08" db="EMBL/GenBank/DDBJ databases">
        <authorList>
            <person name="Seilhamer J.J."/>
        </authorList>
    </citation>
    <scope>NUCLEOTIDE SEQUENCE</scope>
    <source>
        <strain evidence="2">86</strain>
    </source>
</reference>
<name>A0A212LSQ9_9FIRM</name>
<dbReference type="AlphaFoldDB" id="A0A212LSQ9"/>
<evidence type="ECO:0008006" key="3">
    <source>
        <dbReference type="Google" id="ProtNLM"/>
    </source>
</evidence>
<dbReference type="EMBL" id="FMJE01000003">
    <property type="protein sequence ID" value="SCM80613.1"/>
    <property type="molecule type" value="Genomic_DNA"/>
</dbReference>
<sequence length="132" mass="14253">MSGLRRQDGFIMAEVVVGMMLTSIVLLAVTGMFLQSTKAASGAAEYTAATNLAQKQLELLKLRSDTYWKNLTLPASIAWQGTAAATGPYSVATTAFVSIDDSRLVEVVVVVSWTRQGQARQVQLTTFYSCIP</sequence>
<keyword evidence="1" id="KW-1133">Transmembrane helix</keyword>
<organism evidence="2">
    <name type="scientific">uncultured Sporomusa sp</name>
    <dbReference type="NCBI Taxonomy" id="307249"/>
    <lineage>
        <taxon>Bacteria</taxon>
        <taxon>Bacillati</taxon>
        <taxon>Bacillota</taxon>
        <taxon>Negativicutes</taxon>
        <taxon>Selenomonadales</taxon>
        <taxon>Sporomusaceae</taxon>
        <taxon>Sporomusa</taxon>
        <taxon>environmental samples</taxon>
    </lineage>
</organism>
<protein>
    <recommendedName>
        <fullName evidence="3">Prepilin-type N-terminal cleavage/methylation domain-containing protein</fullName>
    </recommendedName>
</protein>
<evidence type="ECO:0000256" key="1">
    <source>
        <dbReference type="SAM" id="Phobius"/>
    </source>
</evidence>
<proteinExistence type="predicted"/>